<dbReference type="Pfam" id="PF02622">
    <property type="entry name" value="DUF179"/>
    <property type="match status" value="1"/>
</dbReference>
<dbReference type="RefSeq" id="WP_106132013.1">
    <property type="nucleotide sequence ID" value="NZ_PVTR01000001.1"/>
</dbReference>
<gene>
    <name evidence="2" type="ORF">CLW00_101477</name>
</gene>
<dbReference type="PANTHER" id="PTHR30327">
    <property type="entry name" value="UNCHARACTERIZED PROTEIN YQGE"/>
    <property type="match status" value="1"/>
</dbReference>
<dbReference type="InterPro" id="IPR003774">
    <property type="entry name" value="AlgH-like"/>
</dbReference>
<sequence>MSEKRKIEPKAGSLLISEPFLQDENFVRSVVLVCEHNENGSFGLVLNKLSILKLNELMDDVPLSGCEVYVGGPVEQNTLHFIYYGEKLTENSIELAKDLWWGGNFEDVLNKINLGILKTDLIRFFIGYSGWSIGQLDTEIDENTWIVSETVDSENIFTASPEELWKIILKNMGGEYQMLANYPIDPRLN</sequence>
<dbReference type="OrthoDB" id="9807486at2"/>
<dbReference type="AlphaFoldDB" id="A0A2T0WVS8"/>
<organism evidence="2 3">
    <name type="scientific">Mongoliibacter ruber</name>
    <dbReference type="NCBI Taxonomy" id="1750599"/>
    <lineage>
        <taxon>Bacteria</taxon>
        <taxon>Pseudomonadati</taxon>
        <taxon>Bacteroidota</taxon>
        <taxon>Cytophagia</taxon>
        <taxon>Cytophagales</taxon>
        <taxon>Cyclobacteriaceae</taxon>
        <taxon>Mongoliibacter</taxon>
    </lineage>
</organism>
<name>A0A2T0WVS8_9BACT</name>
<dbReference type="EMBL" id="PVTR01000001">
    <property type="protein sequence ID" value="PRY90803.1"/>
    <property type="molecule type" value="Genomic_DNA"/>
</dbReference>
<dbReference type="Gene3D" id="3.40.1740.10">
    <property type="entry name" value="VC0467-like"/>
    <property type="match status" value="1"/>
</dbReference>
<evidence type="ECO:0000313" key="3">
    <source>
        <dbReference type="Proteomes" id="UP000238157"/>
    </source>
</evidence>
<reference evidence="2 3" key="1">
    <citation type="submission" date="2018-03" db="EMBL/GenBank/DDBJ databases">
        <title>Genomic Encyclopedia of Archaeal and Bacterial Type Strains, Phase II (KMG-II): from individual species to whole genera.</title>
        <authorList>
            <person name="Goeker M."/>
        </authorList>
    </citation>
    <scope>NUCLEOTIDE SEQUENCE [LARGE SCALE GENOMIC DNA]</scope>
    <source>
        <strain evidence="2 3">DSM 27929</strain>
    </source>
</reference>
<comment type="caution">
    <text evidence="2">The sequence shown here is derived from an EMBL/GenBank/DDBJ whole genome shotgun (WGS) entry which is preliminary data.</text>
</comment>
<evidence type="ECO:0000313" key="2">
    <source>
        <dbReference type="EMBL" id="PRY90803.1"/>
    </source>
</evidence>
<keyword evidence="3" id="KW-1185">Reference proteome</keyword>
<proteinExistence type="inferred from homology"/>
<dbReference type="GO" id="GO:0005829">
    <property type="term" value="C:cytosol"/>
    <property type="evidence" value="ECO:0007669"/>
    <property type="project" value="TreeGrafter"/>
</dbReference>
<accession>A0A2T0WVS8</accession>
<dbReference type="SUPFAM" id="SSF143456">
    <property type="entry name" value="VC0467-like"/>
    <property type="match status" value="1"/>
</dbReference>
<comment type="similarity">
    <text evidence="1">Belongs to the UPF0301 (AlgH) family.</text>
</comment>
<dbReference type="PANTHER" id="PTHR30327:SF1">
    <property type="entry name" value="UPF0301 PROTEIN YQGE"/>
    <property type="match status" value="1"/>
</dbReference>
<dbReference type="Proteomes" id="UP000238157">
    <property type="component" value="Unassembled WGS sequence"/>
</dbReference>
<protein>
    <submittedName>
        <fullName evidence="2">Putative transcriptional regulator</fullName>
    </submittedName>
</protein>
<evidence type="ECO:0000256" key="1">
    <source>
        <dbReference type="ARBA" id="ARBA00009600"/>
    </source>
</evidence>